<dbReference type="Pfam" id="PF00171">
    <property type="entry name" value="Aldedh"/>
    <property type="match status" value="1"/>
</dbReference>
<keyword evidence="3" id="KW-0520">NAD</keyword>
<evidence type="ECO:0000256" key="6">
    <source>
        <dbReference type="PROSITE-ProRule" id="PRU10007"/>
    </source>
</evidence>
<proteinExistence type="inferred from homology"/>
<dbReference type="GO" id="GO:0005737">
    <property type="term" value="C:cytoplasm"/>
    <property type="evidence" value="ECO:0007669"/>
    <property type="project" value="TreeGrafter"/>
</dbReference>
<comment type="similarity">
    <text evidence="1 4 7">Belongs to the aldehyde dehydrogenase family.</text>
</comment>
<dbReference type="PANTHER" id="PTHR43570">
    <property type="entry name" value="ALDEHYDE DEHYDROGENASE"/>
    <property type="match status" value="1"/>
</dbReference>
<dbReference type="HOGENOM" id="CLU_005391_3_6_5"/>
<evidence type="ECO:0000256" key="4">
    <source>
        <dbReference type="PIRNR" id="PIRNR036492"/>
    </source>
</evidence>
<keyword evidence="2 4" id="KW-0560">Oxidoreductase</keyword>
<dbReference type="GO" id="GO:0004029">
    <property type="term" value="F:aldehyde dehydrogenase (NAD+) activity"/>
    <property type="evidence" value="ECO:0007669"/>
    <property type="project" value="TreeGrafter"/>
</dbReference>
<dbReference type="GO" id="GO:0006081">
    <property type="term" value="P:aldehyde metabolic process"/>
    <property type="evidence" value="ECO:0007669"/>
    <property type="project" value="InterPro"/>
</dbReference>
<accession>F2J043</accession>
<dbReference type="PIRSF" id="PIRSF036492">
    <property type="entry name" value="ALDH"/>
    <property type="match status" value="1"/>
</dbReference>
<dbReference type="KEGG" id="pgv:SL003B_3456"/>
<feature type="active site" evidence="5">
    <location>
        <position position="274"/>
    </location>
</feature>
<gene>
    <name evidence="10" type="ordered locus">SL003B_3456</name>
</gene>
<dbReference type="STRING" id="991905.SL003B_3456"/>
<evidence type="ECO:0000256" key="7">
    <source>
        <dbReference type="RuleBase" id="RU003345"/>
    </source>
</evidence>
<reference evidence="10 11" key="1">
    <citation type="journal article" date="2011" name="J. Bacteriol.">
        <title>Complete genome sequence of Polymorphum gilvum SL003B-26A1T, a crude oil-degrading bacterium from oil-polluted saline soil.</title>
        <authorList>
            <person name="Li S.G."/>
            <person name="Tang Y.Q."/>
            <person name="Nie Y."/>
            <person name="Cai M."/>
            <person name="Wu X.L."/>
        </authorList>
    </citation>
    <scope>NUCLEOTIDE SEQUENCE [LARGE SCALE GENOMIC DNA]</scope>
    <source>
        <strain evidence="11">LMG 25793 / CGMCC 1.9160 / SL003B-26A1</strain>
    </source>
</reference>
<dbReference type="InterPro" id="IPR016161">
    <property type="entry name" value="Ald_DH/histidinol_DH"/>
</dbReference>
<evidence type="ECO:0000313" key="11">
    <source>
        <dbReference type="Proteomes" id="UP000008130"/>
    </source>
</evidence>
<dbReference type="InterPro" id="IPR016163">
    <property type="entry name" value="Ald_DH_C"/>
</dbReference>
<keyword evidence="11" id="KW-1185">Reference proteome</keyword>
<dbReference type="AlphaFoldDB" id="F2J043"/>
<evidence type="ECO:0000256" key="5">
    <source>
        <dbReference type="PIRSR" id="PIRSR036492-1"/>
    </source>
</evidence>
<dbReference type="eggNOG" id="COG1012">
    <property type="taxonomic scope" value="Bacteria"/>
</dbReference>
<name>F2J043_POLGS</name>
<dbReference type="PANTHER" id="PTHR43570:SF20">
    <property type="entry name" value="ALDEHYDE DEHYDROGENASE ALDX-RELATED"/>
    <property type="match status" value="1"/>
</dbReference>
<feature type="domain" description="Aldehyde dehydrogenase" evidence="9">
    <location>
        <begin position="51"/>
        <end position="464"/>
    </location>
</feature>
<dbReference type="Gene3D" id="3.40.309.10">
    <property type="entry name" value="Aldehyde Dehydrogenase, Chain A, domain 2"/>
    <property type="match status" value="1"/>
</dbReference>
<evidence type="ECO:0000313" key="10">
    <source>
        <dbReference type="EMBL" id="ADZ71878.1"/>
    </source>
</evidence>
<dbReference type="InterPro" id="IPR029510">
    <property type="entry name" value="Ald_DH_CS_GLU"/>
</dbReference>
<organism evidence="10 11">
    <name type="scientific">Polymorphum gilvum (strain LMG 25793 / CGMCC 1.9160 / SL003B-26A1)</name>
    <dbReference type="NCBI Taxonomy" id="991905"/>
    <lineage>
        <taxon>Bacteria</taxon>
        <taxon>Pseudomonadati</taxon>
        <taxon>Pseudomonadota</taxon>
        <taxon>Alphaproteobacteria</taxon>
        <taxon>Rhodobacterales</taxon>
        <taxon>Paracoccaceae</taxon>
        <taxon>Polymorphum</taxon>
    </lineage>
</organism>
<evidence type="ECO:0000256" key="1">
    <source>
        <dbReference type="ARBA" id="ARBA00009986"/>
    </source>
</evidence>
<dbReference type="Gene3D" id="3.40.605.10">
    <property type="entry name" value="Aldehyde Dehydrogenase, Chain A, domain 1"/>
    <property type="match status" value="1"/>
</dbReference>
<evidence type="ECO:0000256" key="3">
    <source>
        <dbReference type="ARBA" id="ARBA00023027"/>
    </source>
</evidence>
<evidence type="ECO:0000256" key="8">
    <source>
        <dbReference type="SAM" id="MobiDB-lite"/>
    </source>
</evidence>
<dbReference type="CDD" id="cd07133">
    <property type="entry name" value="ALDH_CALDH_CalB"/>
    <property type="match status" value="1"/>
</dbReference>
<dbReference type="RefSeq" id="WP_013654187.1">
    <property type="nucleotide sequence ID" value="NC_015259.1"/>
</dbReference>
<feature type="region of interest" description="Disordered" evidence="8">
    <location>
        <begin position="1"/>
        <end position="26"/>
    </location>
</feature>
<dbReference type="EMBL" id="CP002568">
    <property type="protein sequence ID" value="ADZ71878.1"/>
    <property type="molecule type" value="Genomic_DNA"/>
</dbReference>
<dbReference type="InterPro" id="IPR016162">
    <property type="entry name" value="Ald_DH_N"/>
</dbReference>
<dbReference type="InterPro" id="IPR012394">
    <property type="entry name" value="Aldehyde_DH_NAD(P)"/>
</dbReference>
<feature type="compositionally biased region" description="Polar residues" evidence="8">
    <location>
        <begin position="1"/>
        <end position="17"/>
    </location>
</feature>
<evidence type="ECO:0000256" key="2">
    <source>
        <dbReference type="ARBA" id="ARBA00023002"/>
    </source>
</evidence>
<dbReference type="PROSITE" id="PS00687">
    <property type="entry name" value="ALDEHYDE_DEHYDR_GLU"/>
    <property type="match status" value="1"/>
</dbReference>
<protein>
    <recommendedName>
        <fullName evidence="4">Aldehyde dehydrogenase</fullName>
    </recommendedName>
</protein>
<dbReference type="InterPro" id="IPR015590">
    <property type="entry name" value="Aldehyde_DH_dom"/>
</dbReference>
<evidence type="ECO:0000259" key="9">
    <source>
        <dbReference type="Pfam" id="PF00171"/>
    </source>
</evidence>
<feature type="active site" evidence="5 6">
    <location>
        <position position="240"/>
    </location>
</feature>
<sequence length="495" mass="52837">MTAQGEASDQISDQISNQASDGASDGASGAGSLAALLARQRSAFLADGPPPLERRRAALRALKAALVARRRQFEAAARADFGHRPAQITAIMDLAPVVQAIKYQHRHLRRWMRPERRRVALTFQPGRAHVIRQPLGVVGILSPWNYPVSLALVPLATALAAGNRAMVKPSELTPATTELLAAMLGEIFPQEQVAVVTGGADVGAAFSALPFDHLVFTGSTAVGRKVMRAAADTLVPLTLELGGKSPVIVEPGHPVERAAADIAFGKTANAGQTCIAPDYVLVHAADLDRFVAAYVAAVRHYHPGGTADPAYTSMITARHAERQRALLDDAREKGARVIEIEAEPPPQQPLPNAVAPAVLLDVTDEMTVMQEEIFGPLLPVLAYRSLDEAIAFVNARPRPLALYFFGVGRANRDKVLAGTTSGNVTVNDVLLHYAQDDLPFGGVGQSGMGAYHGVEGFRALSHAKGVFEQARWNTGGLIRPPFGRIASWIAAYLMR</sequence>
<dbReference type="SUPFAM" id="SSF53720">
    <property type="entry name" value="ALDH-like"/>
    <property type="match status" value="1"/>
</dbReference>
<dbReference type="OrthoDB" id="9812625at2"/>
<dbReference type="Proteomes" id="UP000008130">
    <property type="component" value="Chromosome"/>
</dbReference>